<dbReference type="InterPro" id="IPR000160">
    <property type="entry name" value="GGDEF_dom"/>
</dbReference>
<keyword evidence="7" id="KW-0812">Transmembrane</keyword>
<evidence type="ECO:0000256" key="2">
    <source>
        <dbReference type="ARBA" id="ARBA00022741"/>
    </source>
</evidence>
<evidence type="ECO:0000256" key="5">
    <source>
        <dbReference type="ARBA" id="ARBA00059827"/>
    </source>
</evidence>
<dbReference type="InterPro" id="IPR035965">
    <property type="entry name" value="PAS-like_dom_sf"/>
</dbReference>
<comment type="function">
    <text evidence="5">Putative oxygen sensor; modulates the activity of FixJ, a transcriptional activator of nitrogen fixation fixK gene. FixL probably acts as a kinase that phosphorylates FixJ.</text>
</comment>
<dbReference type="GO" id="GO:0005524">
    <property type="term" value="F:ATP binding"/>
    <property type="evidence" value="ECO:0007669"/>
    <property type="project" value="UniProtKB-KW"/>
</dbReference>
<dbReference type="InterPro" id="IPR013655">
    <property type="entry name" value="PAS_fold_3"/>
</dbReference>
<keyword evidence="7" id="KW-1133">Transmembrane helix</keyword>
<dbReference type="Proteomes" id="UP000295357">
    <property type="component" value="Unassembled WGS sequence"/>
</dbReference>
<dbReference type="CDD" id="cd12915">
    <property type="entry name" value="PDC2_DGC_like"/>
    <property type="match status" value="1"/>
</dbReference>
<evidence type="ECO:0000256" key="7">
    <source>
        <dbReference type="SAM" id="Phobius"/>
    </source>
</evidence>
<gene>
    <name evidence="12" type="ORF">DFR39_107150</name>
</gene>
<dbReference type="SUPFAM" id="SSF55073">
    <property type="entry name" value="Nucleotide cyclase"/>
    <property type="match status" value="1"/>
</dbReference>
<dbReference type="NCBIfam" id="TIGR00229">
    <property type="entry name" value="sensory_box"/>
    <property type="match status" value="2"/>
</dbReference>
<dbReference type="PROSITE" id="PS50112">
    <property type="entry name" value="PAS"/>
    <property type="match status" value="1"/>
</dbReference>
<dbReference type="InterPro" id="IPR043128">
    <property type="entry name" value="Rev_trsase/Diguanyl_cyclase"/>
</dbReference>
<dbReference type="PANTHER" id="PTHR44757">
    <property type="entry name" value="DIGUANYLATE CYCLASE DGCP"/>
    <property type="match status" value="1"/>
</dbReference>
<dbReference type="Gene3D" id="3.30.70.270">
    <property type="match status" value="1"/>
</dbReference>
<dbReference type="SUPFAM" id="SSF55785">
    <property type="entry name" value="PYP-like sensor domain (PAS domain)"/>
    <property type="match status" value="2"/>
</dbReference>
<dbReference type="InterPro" id="IPR000700">
    <property type="entry name" value="PAS-assoc_C"/>
</dbReference>
<feature type="domain" description="PAC" evidence="9">
    <location>
        <begin position="415"/>
        <end position="468"/>
    </location>
</feature>
<evidence type="ECO:0000259" key="9">
    <source>
        <dbReference type="PROSITE" id="PS50113"/>
    </source>
</evidence>
<dbReference type="FunFam" id="3.30.70.270:FF:000001">
    <property type="entry name" value="Diguanylate cyclase domain protein"/>
    <property type="match status" value="1"/>
</dbReference>
<dbReference type="OrthoDB" id="9813903at2"/>
<feature type="transmembrane region" description="Helical" evidence="7">
    <location>
        <begin position="300"/>
        <end position="320"/>
    </location>
</feature>
<dbReference type="Pfam" id="PF00989">
    <property type="entry name" value="PAS"/>
    <property type="match status" value="1"/>
</dbReference>
<dbReference type="InterPro" id="IPR052155">
    <property type="entry name" value="Biofilm_reg_signaling"/>
</dbReference>
<evidence type="ECO:0000259" key="8">
    <source>
        <dbReference type="PROSITE" id="PS50112"/>
    </source>
</evidence>
<dbReference type="Pfam" id="PF00990">
    <property type="entry name" value="GGDEF"/>
    <property type="match status" value="1"/>
</dbReference>
<evidence type="ECO:0000313" key="13">
    <source>
        <dbReference type="Proteomes" id="UP000295357"/>
    </source>
</evidence>
<keyword evidence="3" id="KW-0418">Kinase</keyword>
<evidence type="ECO:0000256" key="3">
    <source>
        <dbReference type="ARBA" id="ARBA00022777"/>
    </source>
</evidence>
<sequence>MSPSIPFIARLGRRSRQWLGLLVLLGLAWAGAIWWLQFERDALQRHEGEKLEGLVKSLEGVVAQQLIGINTALLTIDGQRAQRSGDALAQLQPLLHTLAEAMPGVHALSIMDEQGRVQASSASALPSLVEVLRPGYELARAQRPQAGRLHIAAPQIRPDGGEQTLTLTLGLRDAQGRWQGAVSALLAPSYFDAVLRTAQPSAETWSALVHEQGRLFALLPEQPRWLGEDFSARQDSVLYRHLLEGRDVSLQRMRAVVSGDLRLMSVRSVRPAGLDPRPSLVVAVGRSVHALEAPWRRQRAAVLAVGLSISLLSVLALMLWQRRQRLIFDLQQRQKQQEQEAAEWVSLALEGGALGVWDWDVASGSARFDARYCAMLGESTLESTVRSWHERLHPDDAPLVQTHLQLSLEGESDQYEAQFRMRHRDGHWIWVLSRGRVMARDAQGRVLRLVGTHLDITELRAGQDRLHSQALYTQAVLENMVDGVITVDAQGRVESLNPAACAMFGYQAHQVLGRNVSILMPEHDARQHGGYMSRYLAGGAARIIGKGRDVEGRRADGSVFPMSLAVSRIEHEGRTRFIGLTRDITERKRAEAEIERLAFYDALTGLPNRRLLLDRLRQALAASRRKARRGAVMFIDMDNFKSINDTLGHGIGDRLLQDVARRLQAVLRTDDTVARWGGDEFVVLLQDLGVQQQDAVLHAEAAAEKLLRVLGQPYTLGGQQHHSTPSIGIVLWGEEGGDCEELLKHADHAMYQAKSAGRNRLCFFDPATQAAMAERALLEAELRRAVDLQQLELHCQPQVARDGRLMGGELLMRWRHAERGFISPAQFIPLAEQTGLIAPLGEWALQQCCAWLSRWTEDPALAPLTLAVNLSALQLRQKGFLGLMQQQLARSGVPAGRLKIELTESALLEDTEAVIGLMAQLRALGLQFSLDDFGTGYSSLAYLKRLPLTQLKIDQSFVRDLLEEPNARAIARAIIQMGDSLGLEVIAEGVETRAQRDLLAEQGCHAFQGWFYGRPMPIADFEALARTWSGKV</sequence>
<dbReference type="EMBL" id="SNXE01000007">
    <property type="protein sequence ID" value="TDP07617.1"/>
    <property type="molecule type" value="Genomic_DNA"/>
</dbReference>
<dbReference type="PROSITE" id="PS50887">
    <property type="entry name" value="GGDEF"/>
    <property type="match status" value="1"/>
</dbReference>
<dbReference type="FunFam" id="3.30.450.20:FF:000060">
    <property type="entry name" value="Sensor protein FixL"/>
    <property type="match status" value="1"/>
</dbReference>
<evidence type="ECO:0000259" key="11">
    <source>
        <dbReference type="PROSITE" id="PS50887"/>
    </source>
</evidence>
<organism evidence="12 13">
    <name type="scientific">Roseateles asaccharophilus</name>
    <dbReference type="NCBI Taxonomy" id="582607"/>
    <lineage>
        <taxon>Bacteria</taxon>
        <taxon>Pseudomonadati</taxon>
        <taxon>Pseudomonadota</taxon>
        <taxon>Betaproteobacteria</taxon>
        <taxon>Burkholderiales</taxon>
        <taxon>Sphaerotilaceae</taxon>
        <taxon>Roseateles</taxon>
    </lineage>
</organism>
<dbReference type="AlphaFoldDB" id="A0A4R6MZ33"/>
<dbReference type="InterPro" id="IPR000014">
    <property type="entry name" value="PAS"/>
</dbReference>
<keyword evidence="1" id="KW-0808">Transferase</keyword>
<dbReference type="Pfam" id="PF00563">
    <property type="entry name" value="EAL"/>
    <property type="match status" value="1"/>
</dbReference>
<proteinExistence type="predicted"/>
<dbReference type="Pfam" id="PF08447">
    <property type="entry name" value="PAS_3"/>
    <property type="match status" value="1"/>
</dbReference>
<dbReference type="GO" id="GO:0006355">
    <property type="term" value="P:regulation of DNA-templated transcription"/>
    <property type="evidence" value="ECO:0007669"/>
    <property type="project" value="InterPro"/>
</dbReference>
<dbReference type="SMART" id="SM00267">
    <property type="entry name" value="GGDEF"/>
    <property type="match status" value="1"/>
</dbReference>
<dbReference type="CDD" id="cd01949">
    <property type="entry name" value="GGDEF"/>
    <property type="match status" value="1"/>
</dbReference>
<evidence type="ECO:0000256" key="6">
    <source>
        <dbReference type="ARBA" id="ARBA00070616"/>
    </source>
</evidence>
<feature type="domain" description="EAL" evidence="10">
    <location>
        <begin position="775"/>
        <end position="1029"/>
    </location>
</feature>
<dbReference type="Gene3D" id="3.20.20.450">
    <property type="entry name" value="EAL domain"/>
    <property type="match status" value="1"/>
</dbReference>
<evidence type="ECO:0000256" key="1">
    <source>
        <dbReference type="ARBA" id="ARBA00022679"/>
    </source>
</evidence>
<feature type="domain" description="GGDEF" evidence="11">
    <location>
        <begin position="628"/>
        <end position="766"/>
    </location>
</feature>
<dbReference type="SMART" id="SM00086">
    <property type="entry name" value="PAC"/>
    <property type="match status" value="2"/>
</dbReference>
<dbReference type="PANTHER" id="PTHR44757:SF2">
    <property type="entry name" value="BIOFILM ARCHITECTURE MAINTENANCE PROTEIN MBAA"/>
    <property type="match status" value="1"/>
</dbReference>
<comment type="caution">
    <text evidence="12">The sequence shown here is derived from an EMBL/GenBank/DDBJ whole genome shotgun (WGS) entry which is preliminary data.</text>
</comment>
<evidence type="ECO:0000313" key="12">
    <source>
        <dbReference type="EMBL" id="TDP07617.1"/>
    </source>
</evidence>
<dbReference type="SUPFAM" id="SSF141868">
    <property type="entry name" value="EAL domain-like"/>
    <property type="match status" value="1"/>
</dbReference>
<keyword evidence="2" id="KW-0547">Nucleotide-binding</keyword>
<dbReference type="CDD" id="cd01948">
    <property type="entry name" value="EAL"/>
    <property type="match status" value="1"/>
</dbReference>
<keyword evidence="4" id="KW-0067">ATP-binding</keyword>
<dbReference type="NCBIfam" id="TIGR00254">
    <property type="entry name" value="GGDEF"/>
    <property type="match status" value="1"/>
</dbReference>
<evidence type="ECO:0000256" key="4">
    <source>
        <dbReference type="ARBA" id="ARBA00022840"/>
    </source>
</evidence>
<evidence type="ECO:0000259" key="10">
    <source>
        <dbReference type="PROSITE" id="PS50883"/>
    </source>
</evidence>
<dbReference type="RefSeq" id="WP_133604436.1">
    <property type="nucleotide sequence ID" value="NZ_JAUFPJ010000008.1"/>
</dbReference>
<dbReference type="Gene3D" id="3.30.450.20">
    <property type="entry name" value="PAS domain"/>
    <property type="match status" value="3"/>
</dbReference>
<dbReference type="InterPro" id="IPR001633">
    <property type="entry name" value="EAL_dom"/>
</dbReference>
<reference evidence="12 13" key="1">
    <citation type="submission" date="2019-03" db="EMBL/GenBank/DDBJ databases">
        <title>Genomic Encyclopedia of Type Strains, Phase IV (KMG-IV): sequencing the most valuable type-strain genomes for metagenomic binning, comparative biology and taxonomic classification.</title>
        <authorList>
            <person name="Goeker M."/>
        </authorList>
    </citation>
    <scope>NUCLEOTIDE SEQUENCE [LARGE SCALE GENOMIC DNA]</scope>
    <source>
        <strain evidence="12 13">DSM 25082</strain>
    </source>
</reference>
<dbReference type="SMART" id="SM00052">
    <property type="entry name" value="EAL"/>
    <property type="match status" value="1"/>
</dbReference>
<feature type="transmembrane region" description="Helical" evidence="7">
    <location>
        <begin position="18"/>
        <end position="36"/>
    </location>
</feature>
<feature type="domain" description="PAC" evidence="9">
    <location>
        <begin position="546"/>
        <end position="596"/>
    </location>
</feature>
<dbReference type="PROSITE" id="PS50113">
    <property type="entry name" value="PAC"/>
    <property type="match status" value="2"/>
</dbReference>
<dbReference type="InterPro" id="IPR035919">
    <property type="entry name" value="EAL_sf"/>
</dbReference>
<dbReference type="InterPro" id="IPR029787">
    <property type="entry name" value="Nucleotide_cyclase"/>
</dbReference>
<dbReference type="GO" id="GO:0016301">
    <property type="term" value="F:kinase activity"/>
    <property type="evidence" value="ECO:0007669"/>
    <property type="project" value="UniProtKB-KW"/>
</dbReference>
<keyword evidence="7" id="KW-0472">Membrane</keyword>
<accession>A0A4R6MZ33</accession>
<name>A0A4R6MZ33_9BURK</name>
<dbReference type="CDD" id="cd12914">
    <property type="entry name" value="PDC1_DGC_like"/>
    <property type="match status" value="1"/>
</dbReference>
<dbReference type="InterPro" id="IPR001610">
    <property type="entry name" value="PAC"/>
</dbReference>
<keyword evidence="13" id="KW-1185">Reference proteome</keyword>
<dbReference type="CDD" id="cd00130">
    <property type="entry name" value="PAS"/>
    <property type="match status" value="2"/>
</dbReference>
<feature type="domain" description="PAS" evidence="8">
    <location>
        <begin position="469"/>
        <end position="539"/>
    </location>
</feature>
<dbReference type="SMART" id="SM00091">
    <property type="entry name" value="PAS"/>
    <property type="match status" value="2"/>
</dbReference>
<dbReference type="PROSITE" id="PS50883">
    <property type="entry name" value="EAL"/>
    <property type="match status" value="1"/>
</dbReference>
<protein>
    <recommendedName>
        <fullName evidence="6">Sensor protein FixL</fullName>
    </recommendedName>
</protein>
<dbReference type="InterPro" id="IPR013767">
    <property type="entry name" value="PAS_fold"/>
</dbReference>